<organism evidence="3 4">
    <name type="scientific">Naumannella cuiyingiana</name>
    <dbReference type="NCBI Taxonomy" id="1347891"/>
    <lineage>
        <taxon>Bacteria</taxon>
        <taxon>Bacillati</taxon>
        <taxon>Actinomycetota</taxon>
        <taxon>Actinomycetes</taxon>
        <taxon>Propionibacteriales</taxon>
        <taxon>Propionibacteriaceae</taxon>
        <taxon>Naumannella</taxon>
    </lineage>
</organism>
<comment type="caution">
    <text evidence="3">The sequence shown here is derived from an EMBL/GenBank/DDBJ whole genome shotgun (WGS) entry which is preliminary data.</text>
</comment>
<keyword evidence="4" id="KW-1185">Reference proteome</keyword>
<evidence type="ECO:0000313" key="4">
    <source>
        <dbReference type="Proteomes" id="UP000527616"/>
    </source>
</evidence>
<dbReference type="RefSeq" id="WP_179446014.1">
    <property type="nucleotide sequence ID" value="NZ_JACBZS010000001.1"/>
</dbReference>
<sequence length="263" mass="27647">MRVALAQVTSGRDLVENLALVEEYAERASAAGAGLVVFPEATMRAFGHRLTDIAEPLDGDWAARVRDIAARHGIVIVAGMFTPGDAGRVRNTLLITGQGVEAAYDKIHLFDAFGFAESDTVAPGEGTVTFEVGELVVGAATCYDIRFPRLFDRLARDGAQAIVVPASWGSGEGKAEAFQLLARARALDTTCYVLACDQADPRSQGRDPGRAPTGVGHSIIVAPDGTVLASAGAGPELLVADLDPELVARVRQTLPVLANARRT</sequence>
<dbReference type="InterPro" id="IPR003010">
    <property type="entry name" value="C-N_Hydrolase"/>
</dbReference>
<dbReference type="PROSITE" id="PS01227">
    <property type="entry name" value="UPF0012"/>
    <property type="match status" value="1"/>
</dbReference>
<keyword evidence="3" id="KW-0378">Hydrolase</keyword>
<proteinExistence type="inferred from homology"/>
<dbReference type="PROSITE" id="PS50263">
    <property type="entry name" value="CN_HYDROLASE"/>
    <property type="match status" value="1"/>
</dbReference>
<reference evidence="3 4" key="1">
    <citation type="submission" date="2020-07" db="EMBL/GenBank/DDBJ databases">
        <title>Sequencing the genomes of 1000 actinobacteria strains.</title>
        <authorList>
            <person name="Klenk H.-P."/>
        </authorList>
    </citation>
    <scope>NUCLEOTIDE SEQUENCE [LARGE SCALE GENOMIC DNA]</scope>
    <source>
        <strain evidence="3 4">DSM 103164</strain>
    </source>
</reference>
<evidence type="ECO:0000259" key="2">
    <source>
        <dbReference type="PROSITE" id="PS50263"/>
    </source>
</evidence>
<accession>A0A7Z0IM79</accession>
<dbReference type="CDD" id="cd07581">
    <property type="entry name" value="nitrilase_3"/>
    <property type="match status" value="1"/>
</dbReference>
<dbReference type="PANTHER" id="PTHR23088:SF27">
    <property type="entry name" value="DEAMINATED GLUTATHIONE AMIDASE"/>
    <property type="match status" value="1"/>
</dbReference>
<evidence type="ECO:0000256" key="1">
    <source>
        <dbReference type="ARBA" id="ARBA00010613"/>
    </source>
</evidence>
<dbReference type="GO" id="GO:0016787">
    <property type="term" value="F:hydrolase activity"/>
    <property type="evidence" value="ECO:0007669"/>
    <property type="project" value="UniProtKB-KW"/>
</dbReference>
<dbReference type="AlphaFoldDB" id="A0A7Z0IM79"/>
<feature type="domain" description="CN hydrolase" evidence="2">
    <location>
        <begin position="1"/>
        <end position="244"/>
    </location>
</feature>
<dbReference type="Gene3D" id="3.60.110.10">
    <property type="entry name" value="Carbon-nitrogen hydrolase"/>
    <property type="match status" value="1"/>
</dbReference>
<dbReference type="SUPFAM" id="SSF56317">
    <property type="entry name" value="Carbon-nitrogen hydrolase"/>
    <property type="match status" value="1"/>
</dbReference>
<protein>
    <submittedName>
        <fullName evidence="3">Putative amidohydrolase</fullName>
    </submittedName>
</protein>
<dbReference type="Proteomes" id="UP000527616">
    <property type="component" value="Unassembled WGS sequence"/>
</dbReference>
<dbReference type="InterPro" id="IPR036526">
    <property type="entry name" value="C-N_Hydrolase_sf"/>
</dbReference>
<gene>
    <name evidence="3" type="ORF">GGQ54_002896</name>
</gene>
<dbReference type="PANTHER" id="PTHR23088">
    <property type="entry name" value="NITRILASE-RELATED"/>
    <property type="match status" value="1"/>
</dbReference>
<evidence type="ECO:0000313" key="3">
    <source>
        <dbReference type="EMBL" id="NYI72336.1"/>
    </source>
</evidence>
<name>A0A7Z0IM79_9ACTN</name>
<dbReference type="Pfam" id="PF00795">
    <property type="entry name" value="CN_hydrolase"/>
    <property type="match status" value="1"/>
</dbReference>
<dbReference type="InterPro" id="IPR001110">
    <property type="entry name" value="UPF0012_CS"/>
</dbReference>
<comment type="similarity">
    <text evidence="1">Belongs to the carbon-nitrogen hydrolase superfamily. NIT1/NIT2 family.</text>
</comment>
<dbReference type="EMBL" id="JACBZS010000001">
    <property type="protein sequence ID" value="NYI72336.1"/>
    <property type="molecule type" value="Genomic_DNA"/>
</dbReference>